<dbReference type="AlphaFoldDB" id="A0A834ITL3"/>
<evidence type="ECO:0008006" key="5">
    <source>
        <dbReference type="Google" id="ProtNLM"/>
    </source>
</evidence>
<sequence length="200" mass="22738">MINTPIKDFISINYKQLKTSIHFFASVSSVLRLIDLFALMNCCQKEGGLKRDQSSRPSSQSNGQQTSFRKSVTARDRTDLPRSRSIKLNGLTTLHHRLTSMQFSSVMRFFAVVLSFMILLASVSPAPYFSDNESSIRELVEMLMQRERENSLEDSRVGYHQVSRKAGRSPQLRLRFGKRMDNAYPVSAYLSGLNDATTEN</sequence>
<keyword evidence="2" id="KW-0472">Membrane</keyword>
<evidence type="ECO:0000256" key="2">
    <source>
        <dbReference type="SAM" id="Phobius"/>
    </source>
</evidence>
<dbReference type="OrthoDB" id="6364308at2759"/>
<evidence type="ECO:0000313" key="3">
    <source>
        <dbReference type="EMBL" id="KAF7285831.1"/>
    </source>
</evidence>
<evidence type="ECO:0000313" key="4">
    <source>
        <dbReference type="Proteomes" id="UP000625711"/>
    </source>
</evidence>
<keyword evidence="2" id="KW-0812">Transmembrane</keyword>
<proteinExistence type="predicted"/>
<reference evidence="3" key="1">
    <citation type="submission" date="2020-08" db="EMBL/GenBank/DDBJ databases">
        <title>Genome sequencing and assembly of the red palm weevil Rhynchophorus ferrugineus.</title>
        <authorList>
            <person name="Dias G.B."/>
            <person name="Bergman C.M."/>
            <person name="Manee M."/>
        </authorList>
    </citation>
    <scope>NUCLEOTIDE SEQUENCE</scope>
    <source>
        <strain evidence="3">AA-2017</strain>
        <tissue evidence="3">Whole larva</tissue>
    </source>
</reference>
<gene>
    <name evidence="3" type="ORF">GWI33_009806</name>
</gene>
<name>A0A834ITL3_RHYFE</name>
<evidence type="ECO:0000256" key="1">
    <source>
        <dbReference type="SAM" id="MobiDB-lite"/>
    </source>
</evidence>
<dbReference type="EMBL" id="JAACXV010000043">
    <property type="protein sequence ID" value="KAF7285831.1"/>
    <property type="molecule type" value="Genomic_DNA"/>
</dbReference>
<keyword evidence="4" id="KW-1185">Reference proteome</keyword>
<feature type="transmembrane region" description="Helical" evidence="2">
    <location>
        <begin position="106"/>
        <end position="129"/>
    </location>
</feature>
<accession>A0A834ITL3</accession>
<feature type="region of interest" description="Disordered" evidence="1">
    <location>
        <begin position="48"/>
        <end position="79"/>
    </location>
</feature>
<keyword evidence="2" id="KW-1133">Transmembrane helix</keyword>
<organism evidence="3 4">
    <name type="scientific">Rhynchophorus ferrugineus</name>
    <name type="common">Red palm weevil</name>
    <name type="synonym">Curculio ferrugineus</name>
    <dbReference type="NCBI Taxonomy" id="354439"/>
    <lineage>
        <taxon>Eukaryota</taxon>
        <taxon>Metazoa</taxon>
        <taxon>Ecdysozoa</taxon>
        <taxon>Arthropoda</taxon>
        <taxon>Hexapoda</taxon>
        <taxon>Insecta</taxon>
        <taxon>Pterygota</taxon>
        <taxon>Neoptera</taxon>
        <taxon>Endopterygota</taxon>
        <taxon>Coleoptera</taxon>
        <taxon>Polyphaga</taxon>
        <taxon>Cucujiformia</taxon>
        <taxon>Curculionidae</taxon>
        <taxon>Dryophthorinae</taxon>
        <taxon>Rhynchophorus</taxon>
    </lineage>
</organism>
<dbReference type="Proteomes" id="UP000625711">
    <property type="component" value="Unassembled WGS sequence"/>
</dbReference>
<feature type="compositionally biased region" description="Polar residues" evidence="1">
    <location>
        <begin position="55"/>
        <end position="70"/>
    </location>
</feature>
<protein>
    <recommendedName>
        <fullName evidence="5">Short neuropeptide F</fullName>
    </recommendedName>
</protein>
<comment type="caution">
    <text evidence="3">The sequence shown here is derived from an EMBL/GenBank/DDBJ whole genome shotgun (WGS) entry which is preliminary data.</text>
</comment>